<evidence type="ECO:0000256" key="1">
    <source>
        <dbReference type="SAM" id="MobiDB-lite"/>
    </source>
</evidence>
<dbReference type="EMBL" id="VSSQ01100032">
    <property type="protein sequence ID" value="MPN42342.1"/>
    <property type="molecule type" value="Genomic_DNA"/>
</dbReference>
<feature type="region of interest" description="Disordered" evidence="1">
    <location>
        <begin position="1"/>
        <end position="34"/>
    </location>
</feature>
<dbReference type="AlphaFoldDB" id="A0A645HV43"/>
<feature type="compositionally biased region" description="Basic and acidic residues" evidence="1">
    <location>
        <begin position="20"/>
        <end position="34"/>
    </location>
</feature>
<protein>
    <submittedName>
        <fullName evidence="2">Uncharacterized protein</fullName>
    </submittedName>
</protein>
<proteinExistence type="predicted"/>
<gene>
    <name evidence="2" type="ORF">SDC9_189899</name>
</gene>
<name>A0A645HV43_9ZZZZ</name>
<reference evidence="2" key="1">
    <citation type="submission" date="2019-08" db="EMBL/GenBank/DDBJ databases">
        <authorList>
            <person name="Kucharzyk K."/>
            <person name="Murdoch R.W."/>
            <person name="Higgins S."/>
            <person name="Loffler F."/>
        </authorList>
    </citation>
    <scope>NUCLEOTIDE SEQUENCE</scope>
</reference>
<organism evidence="2">
    <name type="scientific">bioreactor metagenome</name>
    <dbReference type="NCBI Taxonomy" id="1076179"/>
    <lineage>
        <taxon>unclassified sequences</taxon>
        <taxon>metagenomes</taxon>
        <taxon>ecological metagenomes</taxon>
    </lineage>
</organism>
<comment type="caution">
    <text evidence="2">The sequence shown here is derived from an EMBL/GenBank/DDBJ whole genome shotgun (WGS) entry which is preliminary data.</text>
</comment>
<feature type="compositionally biased region" description="Acidic residues" evidence="1">
    <location>
        <begin position="9"/>
        <end position="19"/>
    </location>
</feature>
<evidence type="ECO:0000313" key="2">
    <source>
        <dbReference type="EMBL" id="MPN42342.1"/>
    </source>
</evidence>
<sequence length="34" mass="3852">MAVSLQWAEADDDSDECDEPDQHKNKPPPERNIA</sequence>
<accession>A0A645HV43</accession>